<feature type="compositionally biased region" description="Low complexity" evidence="1">
    <location>
        <begin position="986"/>
        <end position="996"/>
    </location>
</feature>
<comment type="caution">
    <text evidence="2">The sequence shown here is derived from an EMBL/GenBank/DDBJ whole genome shotgun (WGS) entry which is preliminary data.</text>
</comment>
<feature type="compositionally biased region" description="Polar residues" evidence="1">
    <location>
        <begin position="2038"/>
        <end position="2055"/>
    </location>
</feature>
<evidence type="ECO:0000256" key="1">
    <source>
        <dbReference type="SAM" id="MobiDB-lite"/>
    </source>
</evidence>
<gene>
    <name evidence="2" type="ORF">THAOC_19998</name>
</gene>
<feature type="region of interest" description="Disordered" evidence="1">
    <location>
        <begin position="628"/>
        <end position="1068"/>
    </location>
</feature>
<dbReference type="EMBL" id="AGNL01022410">
    <property type="protein sequence ID" value="EJK59739.1"/>
    <property type="molecule type" value="Genomic_DNA"/>
</dbReference>
<accession>K0S4J9</accession>
<dbReference type="OrthoDB" id="21449at2759"/>
<feature type="region of interest" description="Disordered" evidence="1">
    <location>
        <begin position="1633"/>
        <end position="1683"/>
    </location>
</feature>
<evidence type="ECO:0000313" key="3">
    <source>
        <dbReference type="Proteomes" id="UP000266841"/>
    </source>
</evidence>
<feature type="region of interest" description="Disordered" evidence="1">
    <location>
        <begin position="1941"/>
        <end position="2185"/>
    </location>
</feature>
<feature type="compositionally biased region" description="Polar residues" evidence="1">
    <location>
        <begin position="1227"/>
        <end position="1240"/>
    </location>
</feature>
<organism evidence="2 3">
    <name type="scientific">Thalassiosira oceanica</name>
    <name type="common">Marine diatom</name>
    <dbReference type="NCBI Taxonomy" id="159749"/>
    <lineage>
        <taxon>Eukaryota</taxon>
        <taxon>Sar</taxon>
        <taxon>Stramenopiles</taxon>
        <taxon>Ochrophyta</taxon>
        <taxon>Bacillariophyta</taxon>
        <taxon>Coscinodiscophyceae</taxon>
        <taxon>Thalassiosirophycidae</taxon>
        <taxon>Thalassiosirales</taxon>
        <taxon>Thalassiosiraceae</taxon>
        <taxon>Thalassiosira</taxon>
    </lineage>
</organism>
<feature type="compositionally biased region" description="Basic and acidic residues" evidence="1">
    <location>
        <begin position="818"/>
        <end position="846"/>
    </location>
</feature>
<keyword evidence="3" id="KW-1185">Reference proteome</keyword>
<sequence>TYGLVETAHVEDSMVTEAIDEASAALVDREDSPSDATKNKHPQARATVMELAKEQSLATDEKGPCAPPSEAATDSDLVVPSDLDGDEISRAAPPAPPSSADSLEHCQNVCAATEQTADFNEAESTSYEQAASTQIETKDDTGRLTMDGETGKVDNPEKSQPLEAQDCVMESEISQVKSDGSEDEITDMARDIDESEPKLHSDLTKTEPLEKPEDEACDVSKSSEKSEHSNARSPAEQVSASVPLSNEGRTGAQIPVDSSNSGGDVDNEISSCNETELTRAVPSGVESENVESAVDKAGEPSGSSNLIEEKEEAKDAIPAIWPTSLPSDEASGKIGIDDRSNDSKGESSSLGNNKEEGAHTPQTGVDGVLKDGPGSEMVENSTAKMKFGSEMPPAAEVEGASIDREFETSPTAEKADVVVYPSPETNKEVRLTDGPQTENESLNLADLEALKMPNESEIQPAGGPASGEKPTLEPNAKEMALSEDQLSRKSRIDESSDVDVADNSVIQEDGGVGLLACAEDLYLDAKESDKLEDEIKANANDMMSIESDPNSRDGDAMQHIIDPVSAQVAQDESETKLMGDLKSLTASAEDSKAKIHSNESTVQVSTEISGLAASDLTKVVTDVNLIASTEEASPSGEEATNQATADAAAAAAKKSPPNDSEQRTDDAEPPAKFDENTRDDEGPCPMETKKVDVNDSPLIEHESAQGSTDLNSSPGQSQGMNNTAEGSHFDQAATVAENIPLDDPNLSTDGAEQPTEPEEKTNVDEALCPAETKNIDSTSLKSSSLVEEPLVEEPLVEDKSSQGGDGPQPQGLYSTANDPHHSSEVKFHVAADLPLRKNETSEEVHQPKVSSQTSGTTDADIPANSVLGVLDDQDKQTKHRDEGGLNSTPAMQERNAPQCQIGGGESSVPKEAKLPEMVPLKRELQAKNEMEASSPTDSTNSCPAGPLSADDTLMEDNPEDLKSSANPADPKVGRRKTGVVDEKCSDSPSSDAVAVVDKPELESSSKREDPIRAESEPSSNQTNCKDGDADDAAPCTSVVKPTKNEENRDAAASTADPMKKSSSVGLLSMDNGSTAGHFSLDNVLSPGADLIDISAGLIGGPAQQQEALNSTLALAGDSAMFDDLDAFDFDDADKHMDGDSGTNKPPASRSHSLGDIVGHSQISNLPPDVSGCVNNSDALTSMALASDELLGSLVAGNAGPNASVVGAGPPNTSQVRENSSEAKPTVPGSNPVPTEATGTSTANLLSGQSEQSRAILDEKKAQPSTSDSSSPKKDGTKPSIRLRFMKKRIGRELPTKKRRQESPKAHDAPNQQPKPPIVVQESKPKKKKSSVPSPTRLPQSGVVSLRGKLTRHIDGTHKIAGTWALGLDTILADPDNSKGVALDFEYEHSPSPAAAEGLDFPSSGSYSGWFHILGENGCKVKSPEKDVELKYVKNSQGGYNVQGQGSNVYGKFTVKGLLTQDGTITMCRQFVPAPRPPSRKRKDVDGSSAPQTSKKPRKGDTSSTSRPSTAEAISGFSRSESSTNANVDYTAEQAASEESKRIGGALSESVLLPDGPSSLPGTWTLGTSKKVPQYYTSSVLAGWVEQLIPRKDSKSRHARYEKFYLCPDGGRFRSLVQARSHAEKLMDLVDREEDGKSISQGHNHHLDGSGGARRPKETISERMEGSTERSAGISDNEAADTADADSCHVNRNSQEDHAVTDDKVCHSAAKSDSLPQSQVSADTEQVDGSAREDTQLDIVNCQLTEGVMQKTNHLANEETKCSGVIVEDRDQHTKEGCAADQVKHSALTGSTPKPAEEFAETNLEIETKVDQSTKPADSADETSESAQLTKPAASTDETSESAAESLKCQESKTEVVTQPAEHADVSSDMELNDERKTEDTKLAVLAGETLQPVESPIDVGMEEGKKLEGTKPTAAVNATLQPFQALAEMVMDEETPTKMDLGMESEAKEVNEPSSSADETSKLAREPIGIPFGEENKLDVAVTSAASATTVGENIPFADESTNTDLEGERTGPSSTEGNAADAELEEIIPSRGKDATETNATGSTDETQPSLQQDIRNDMPATDLKDTSSMNMLTGTEKKGSSTFSTARDDPTLEDGPANVNAVDADVSDGMEQSDARPGPTRGVSFNRNLTLEEQSNAGRRNYVYQRARQSAPHLKRPLSTDVEMSGHSKKRRRSSSVKRVSSRVDPIKVGDPVLVLCNLSDSFGYTEKQPVYGLVKRARRSNTGLQVKVKYIDGEMSEEMPYPFADLQKLDKLPVPSDFTTFGIGDIVDSNLQDKGLFYRGRIYSIRGEWAFIEYFDGDCESAVPLNKNKTSLVQKNKNWNWIQNRPILLESDGDGADEAGFICEVNANGCKIEVNQSGETRVISHEDAAEAVFRHNCNNLPTGCENYSWGFLRPQSET</sequence>
<evidence type="ECO:0008006" key="4">
    <source>
        <dbReference type="Google" id="ProtNLM"/>
    </source>
</evidence>
<name>K0S4J9_THAOC</name>
<feature type="compositionally biased region" description="Basic and acidic residues" evidence="1">
    <location>
        <begin position="221"/>
        <end position="230"/>
    </location>
</feature>
<feature type="compositionally biased region" description="Basic and acidic residues" evidence="1">
    <location>
        <begin position="1654"/>
        <end position="1667"/>
    </location>
</feature>
<feature type="compositionally biased region" description="Polar residues" evidence="1">
    <location>
        <begin position="704"/>
        <end position="725"/>
    </location>
</feature>
<feature type="compositionally biased region" description="Polar residues" evidence="1">
    <location>
        <begin position="1140"/>
        <end position="1151"/>
    </location>
</feature>
<feature type="region of interest" description="Disordered" evidence="1">
    <location>
        <begin position="53"/>
        <end position="104"/>
    </location>
</feature>
<feature type="compositionally biased region" description="Polar residues" evidence="1">
    <location>
        <begin position="256"/>
        <end position="275"/>
    </location>
</feature>
<evidence type="ECO:0000313" key="2">
    <source>
        <dbReference type="EMBL" id="EJK59739.1"/>
    </source>
</evidence>
<feature type="compositionally biased region" description="Basic and acidic residues" evidence="1">
    <location>
        <begin position="335"/>
        <end position="345"/>
    </location>
</feature>
<feature type="compositionally biased region" description="Basic and acidic residues" evidence="1">
    <location>
        <begin position="187"/>
        <end position="211"/>
    </location>
</feature>
<feature type="compositionally biased region" description="Basic and acidic residues" evidence="1">
    <location>
        <begin position="1290"/>
        <end position="1307"/>
    </location>
</feature>
<feature type="compositionally biased region" description="Low complexity" evidence="1">
    <location>
        <begin position="1980"/>
        <end position="1991"/>
    </location>
</feature>
<reference evidence="2 3" key="1">
    <citation type="journal article" date="2012" name="Genome Biol.">
        <title>Genome and low-iron response of an oceanic diatom adapted to chronic iron limitation.</title>
        <authorList>
            <person name="Lommer M."/>
            <person name="Specht M."/>
            <person name="Roy A.S."/>
            <person name="Kraemer L."/>
            <person name="Andreson R."/>
            <person name="Gutowska M.A."/>
            <person name="Wolf J."/>
            <person name="Bergner S.V."/>
            <person name="Schilhabel M.B."/>
            <person name="Klostermeier U.C."/>
            <person name="Beiko R.G."/>
            <person name="Rosenstiel P."/>
            <person name="Hippler M."/>
            <person name="Laroche J."/>
        </authorList>
    </citation>
    <scope>NUCLEOTIDE SEQUENCE [LARGE SCALE GENOMIC DNA]</scope>
    <source>
        <strain evidence="2 3">CCMP1005</strain>
    </source>
</reference>
<dbReference type="eggNOG" id="ENOG502RUM6">
    <property type="taxonomic scope" value="Eukaryota"/>
</dbReference>
<feature type="region of interest" description="Disordered" evidence="1">
    <location>
        <begin position="120"/>
        <end position="439"/>
    </location>
</feature>
<feature type="compositionally biased region" description="Polar residues" evidence="1">
    <location>
        <begin position="848"/>
        <end position="857"/>
    </location>
</feature>
<feature type="compositionally biased region" description="Basic and acidic residues" evidence="1">
    <location>
        <begin position="872"/>
        <end position="883"/>
    </location>
</feature>
<feature type="region of interest" description="Disordered" evidence="1">
    <location>
        <begin position="1704"/>
        <end position="1732"/>
    </location>
</feature>
<dbReference type="Proteomes" id="UP000266841">
    <property type="component" value="Unassembled WGS sequence"/>
</dbReference>
<feature type="compositionally biased region" description="Basic residues" evidence="1">
    <location>
        <begin position="2169"/>
        <end position="2178"/>
    </location>
</feature>
<protein>
    <recommendedName>
        <fullName evidence="4">MBD domain-containing protein</fullName>
    </recommendedName>
</protein>
<proteinExistence type="predicted"/>
<feature type="compositionally biased region" description="Polar residues" evidence="1">
    <location>
        <begin position="2125"/>
        <end position="2140"/>
    </location>
</feature>
<feature type="compositionally biased region" description="Low complexity" evidence="1">
    <location>
        <begin position="1832"/>
        <end position="1845"/>
    </location>
</feature>
<feature type="compositionally biased region" description="Polar residues" evidence="1">
    <location>
        <begin position="120"/>
        <end position="135"/>
    </location>
</feature>
<feature type="compositionally biased region" description="Polar residues" evidence="1">
    <location>
        <begin position="885"/>
        <end position="898"/>
    </location>
</feature>
<feature type="compositionally biased region" description="Basic and acidic residues" evidence="1">
    <location>
        <begin position="485"/>
        <end position="494"/>
    </location>
</feature>
<feature type="compositionally biased region" description="Low complexity" evidence="1">
    <location>
        <begin position="639"/>
        <end position="659"/>
    </location>
</feature>
<feature type="compositionally biased region" description="Basic and acidic residues" evidence="1">
    <location>
        <begin position="660"/>
        <end position="703"/>
    </location>
</feature>
<feature type="region of interest" description="Disordered" evidence="1">
    <location>
        <begin position="1469"/>
        <end position="1530"/>
    </location>
</feature>
<feature type="region of interest" description="Disordered" evidence="1">
    <location>
        <begin position="1805"/>
        <end position="1876"/>
    </location>
</feature>
<feature type="compositionally biased region" description="Polar residues" evidence="1">
    <location>
        <begin position="931"/>
        <end position="942"/>
    </location>
</feature>
<feature type="region of interest" description="Disordered" evidence="1">
    <location>
        <begin position="1256"/>
        <end position="1342"/>
    </location>
</feature>
<feature type="compositionally biased region" description="Polar residues" evidence="1">
    <location>
        <begin position="236"/>
        <end position="248"/>
    </location>
</feature>
<dbReference type="OMA" id="MPNESEI"/>
<feature type="region of interest" description="Disordered" evidence="1">
    <location>
        <begin position="1204"/>
        <end position="1240"/>
    </location>
</feature>
<feature type="compositionally biased region" description="Basic and acidic residues" evidence="1">
    <location>
        <begin position="997"/>
        <end position="1015"/>
    </location>
</feature>
<feature type="non-terminal residue" evidence="2">
    <location>
        <position position="1"/>
    </location>
</feature>
<feature type="region of interest" description="Disordered" evidence="1">
    <location>
        <begin position="453"/>
        <end position="504"/>
    </location>
</feature>
<feature type="compositionally biased region" description="Polar residues" evidence="1">
    <location>
        <begin position="1713"/>
        <end position="1723"/>
    </location>
</feature>
<dbReference type="Gene3D" id="3.30.890.10">
    <property type="entry name" value="Methyl-cpg-binding Protein 2, Chain A"/>
    <property type="match status" value="1"/>
</dbReference>
<feature type="compositionally biased region" description="Polar residues" evidence="1">
    <location>
        <begin position="1516"/>
        <end position="1527"/>
    </location>
</feature>
<feature type="compositionally biased region" description="Basic and acidic residues" evidence="1">
    <location>
        <begin position="908"/>
        <end position="930"/>
    </location>
</feature>
<feature type="region of interest" description="Disordered" evidence="1">
    <location>
        <begin position="1135"/>
        <end position="1160"/>
    </location>
</feature>